<accession>A0A848NUU0</accession>
<comment type="caution">
    <text evidence="2">The sequence shown here is derived from an EMBL/GenBank/DDBJ whole genome shotgun (WGS) entry which is preliminary data.</text>
</comment>
<keyword evidence="2" id="KW-0966">Cell projection</keyword>
<evidence type="ECO:0000256" key="1">
    <source>
        <dbReference type="SAM" id="MobiDB-lite"/>
    </source>
</evidence>
<dbReference type="Proteomes" id="UP000575469">
    <property type="component" value="Unassembled WGS sequence"/>
</dbReference>
<keyword evidence="2" id="KW-0282">Flagellum</keyword>
<feature type="region of interest" description="Disordered" evidence="1">
    <location>
        <begin position="1"/>
        <end position="25"/>
    </location>
</feature>
<reference evidence="2 3" key="1">
    <citation type="submission" date="2020-04" db="EMBL/GenBank/DDBJ databases">
        <title>Ralstonia insidiosa genome sequencing and assembly.</title>
        <authorList>
            <person name="Martins R.C.R."/>
            <person name="Perdigao-Neto L.V."/>
            <person name="Levin A.S.S."/>
            <person name="Costa S.F."/>
        </authorList>
    </citation>
    <scope>NUCLEOTIDE SEQUENCE [LARGE SCALE GENOMIC DNA]</scope>
    <source>
        <strain evidence="2 3">5047</strain>
    </source>
</reference>
<dbReference type="EMBL" id="JABBZM010000001">
    <property type="protein sequence ID" value="NMV36294.1"/>
    <property type="molecule type" value="Genomic_DNA"/>
</dbReference>
<sequence>MTLEPMHLMQPMQMPGATSAGDAVKPADPAYRKRVEEAAVQFEGLFIAQMLNEMKKATDQLKSDDSGTDRTSNAMLDYANRAVADAIAHQRAFGIADTLAAQMLPPEAASAAPPAPAQD</sequence>
<keyword evidence="2" id="KW-0969">Cilium</keyword>
<evidence type="ECO:0000313" key="2">
    <source>
        <dbReference type="EMBL" id="NMV36294.1"/>
    </source>
</evidence>
<dbReference type="RefSeq" id="WP_104654348.1">
    <property type="nucleotide sequence ID" value="NZ_JABBZM010000001.1"/>
</dbReference>
<organism evidence="2 3">
    <name type="scientific">Ralstonia insidiosa</name>
    <dbReference type="NCBI Taxonomy" id="190721"/>
    <lineage>
        <taxon>Bacteria</taxon>
        <taxon>Pseudomonadati</taxon>
        <taxon>Pseudomonadota</taxon>
        <taxon>Betaproteobacteria</taxon>
        <taxon>Burkholderiales</taxon>
        <taxon>Burkholderiaceae</taxon>
        <taxon>Ralstonia</taxon>
    </lineage>
</organism>
<name>A0A848NUU0_9RALS</name>
<gene>
    <name evidence="2" type="ORF">HGR00_00035</name>
</gene>
<protein>
    <submittedName>
        <fullName evidence="2">Flagellar biosynthesis protein FlgJ</fullName>
    </submittedName>
</protein>
<proteinExistence type="predicted"/>
<dbReference type="AlphaFoldDB" id="A0A848NUU0"/>
<evidence type="ECO:0000313" key="3">
    <source>
        <dbReference type="Proteomes" id="UP000575469"/>
    </source>
</evidence>